<dbReference type="InterPro" id="IPR000326">
    <property type="entry name" value="PAP2/HPO"/>
</dbReference>
<name>A0A8J6CJ33_DIALT</name>
<proteinExistence type="predicted"/>
<evidence type="ECO:0000256" key="1">
    <source>
        <dbReference type="SAM" id="MobiDB-lite"/>
    </source>
</evidence>
<sequence length="250" mass="25595">MGAIARPPALAMIPWAHLEVQAMDDSVRTFAAQHFALAGGVAHDSLPGLLLSSLAPIALLAAAGASAALIANVPEQQRGGVVRCSGVLFGVHTLLLLPLVELGIKPAVHRLRPDVLHHHSFSFPSGHTTSATYVSGALLFVLLPRLVDALAAARPNSPRLVLPPRPALVGLWLATSLGTALGRVLADAHWFTDTVAGALLGAVLLGASLPLLEPGELADAHASASEADLQGQASTAASSDGKENHVSGPF</sequence>
<organism evidence="3 4">
    <name type="scientific">Diacronema lutheri</name>
    <name type="common">Unicellular marine alga</name>
    <name type="synonym">Monochrysis lutheri</name>
    <dbReference type="NCBI Taxonomy" id="2081491"/>
    <lineage>
        <taxon>Eukaryota</taxon>
        <taxon>Haptista</taxon>
        <taxon>Haptophyta</taxon>
        <taxon>Pavlovophyceae</taxon>
        <taxon>Pavlovales</taxon>
        <taxon>Pavlovaceae</taxon>
        <taxon>Diacronema</taxon>
    </lineage>
</organism>
<dbReference type="Pfam" id="PF01569">
    <property type="entry name" value="PAP2"/>
    <property type="match status" value="1"/>
</dbReference>
<dbReference type="SMART" id="SM00014">
    <property type="entry name" value="acidPPc"/>
    <property type="match status" value="1"/>
</dbReference>
<dbReference type="Gene3D" id="1.20.144.10">
    <property type="entry name" value="Phosphatidic acid phosphatase type 2/haloperoxidase"/>
    <property type="match status" value="1"/>
</dbReference>
<dbReference type="EMBL" id="JAGTXO010000002">
    <property type="protein sequence ID" value="KAG8469493.1"/>
    <property type="molecule type" value="Genomic_DNA"/>
</dbReference>
<accession>A0A8J6CJ33</accession>
<feature type="compositionally biased region" description="Basic and acidic residues" evidence="1">
    <location>
        <begin position="240"/>
        <end position="250"/>
    </location>
</feature>
<dbReference type="PANTHER" id="PTHR14969">
    <property type="entry name" value="SPHINGOSINE-1-PHOSPHATE PHOSPHOHYDROLASE"/>
    <property type="match status" value="1"/>
</dbReference>
<dbReference type="PANTHER" id="PTHR14969:SF13">
    <property type="entry name" value="AT30094P"/>
    <property type="match status" value="1"/>
</dbReference>
<evidence type="ECO:0000313" key="4">
    <source>
        <dbReference type="Proteomes" id="UP000751190"/>
    </source>
</evidence>
<reference evidence="3" key="1">
    <citation type="submission" date="2021-05" db="EMBL/GenBank/DDBJ databases">
        <title>The genome of the haptophyte Pavlova lutheri (Diacronema luteri, Pavlovales) - a model for lipid biosynthesis in eukaryotic algae.</title>
        <authorList>
            <person name="Hulatt C.J."/>
            <person name="Posewitz M.C."/>
        </authorList>
    </citation>
    <scope>NUCLEOTIDE SEQUENCE</scope>
    <source>
        <strain evidence="3">NIVA-4/92</strain>
    </source>
</reference>
<feature type="domain" description="Phosphatidic acid phosphatase type 2/haloperoxidase" evidence="2">
    <location>
        <begin position="89"/>
        <end position="209"/>
    </location>
</feature>
<dbReference type="Proteomes" id="UP000751190">
    <property type="component" value="Unassembled WGS sequence"/>
</dbReference>
<feature type="region of interest" description="Disordered" evidence="1">
    <location>
        <begin position="222"/>
        <end position="250"/>
    </location>
</feature>
<protein>
    <recommendedName>
        <fullName evidence="2">Phosphatidic acid phosphatase type 2/haloperoxidase domain-containing protein</fullName>
    </recommendedName>
</protein>
<dbReference type="InterPro" id="IPR036938">
    <property type="entry name" value="PAP2/HPO_sf"/>
</dbReference>
<keyword evidence="4" id="KW-1185">Reference proteome</keyword>
<dbReference type="AlphaFoldDB" id="A0A8J6CJ33"/>
<comment type="caution">
    <text evidence="3">The sequence shown here is derived from an EMBL/GenBank/DDBJ whole genome shotgun (WGS) entry which is preliminary data.</text>
</comment>
<evidence type="ECO:0000259" key="2">
    <source>
        <dbReference type="SMART" id="SM00014"/>
    </source>
</evidence>
<gene>
    <name evidence="3" type="ORF">KFE25_005948</name>
</gene>
<evidence type="ECO:0000313" key="3">
    <source>
        <dbReference type="EMBL" id="KAG8469493.1"/>
    </source>
</evidence>
<dbReference type="OrthoDB" id="536139at2759"/>
<dbReference type="SUPFAM" id="SSF48317">
    <property type="entry name" value="Acid phosphatase/Vanadium-dependent haloperoxidase"/>
    <property type="match status" value="1"/>
</dbReference>